<comment type="caution">
    <text evidence="2">The sequence shown here is derived from an EMBL/GenBank/DDBJ whole genome shotgun (WGS) entry which is preliminary data.</text>
</comment>
<dbReference type="GO" id="GO:0005634">
    <property type="term" value="C:nucleus"/>
    <property type="evidence" value="ECO:0007669"/>
    <property type="project" value="TreeGrafter"/>
</dbReference>
<keyword evidence="3" id="KW-1185">Reference proteome</keyword>
<dbReference type="InterPro" id="IPR011009">
    <property type="entry name" value="Kinase-like_dom_sf"/>
</dbReference>
<accession>A0AAE0BNW6</accession>
<dbReference type="GO" id="GO:0044773">
    <property type="term" value="P:mitotic DNA damage checkpoint signaling"/>
    <property type="evidence" value="ECO:0007669"/>
    <property type="project" value="TreeGrafter"/>
</dbReference>
<dbReference type="SUPFAM" id="SSF56112">
    <property type="entry name" value="Protein kinase-like (PK-like)"/>
    <property type="match status" value="1"/>
</dbReference>
<dbReference type="GO" id="GO:0005737">
    <property type="term" value="C:cytoplasm"/>
    <property type="evidence" value="ECO:0007669"/>
    <property type="project" value="TreeGrafter"/>
</dbReference>
<dbReference type="PROSITE" id="PS50011">
    <property type="entry name" value="PROTEIN_KINASE_DOM"/>
    <property type="match status" value="1"/>
</dbReference>
<sequence>MQMVVHAPADADKEHASDHFSGAAEGEVLCNPCYSGKVDGDTHPVVAQLSDNTDNYRVEGGDVVAPGRLQGPTVGDTVSDQSDEGLEGYEVTKLLGISGAMMRVRSHTRGELIEMKAVSEPNRAAQLAAMVKLLQGLLEPLRGRYKIERDAGQRQGASGVVCFAVDSFNGTRVAIKLFLIPVDFLAEKANYGRCISPYIVKILDMHPPPPLCPEQKEGEAALLSHGHLVLERGMYSLQEFLQRRPKLNAVRKLNIMNDVFMALRFLHDDAQLVHGDIKPANLVKFEVEDMWKLIDLATANPIGEEAQLEYTLRYAPPELVHAARKGHRKATREPAVDMWSVGVIMYELYTGRRLFEENATDEEVVKQLLMPEELVLKGLAVCEAGAARLIRYKLLVKEPSERWSAEKVLSSSFFKRMDDTTKMSNSSLELARDVHRLTDVAEKTARLVAVGVAEMQAGSLMVEVQLTEISPKQQSCILSEHERVGPVFNLVPICHYQVEITIFRESAQLANPVKTLAGAVLHTTDGWPLPLELLPAPVDATARLPNGMTFVGTWAPATCQSALLVTNTKWPDTRQVTLELQLELHDLPGEPVTIQHELSFLVHTKDSMMLRAQRAYQWAKQEYLNLNPATRAAIHGVVFAVQTAIWTARTGMLMRQIS</sequence>
<evidence type="ECO:0000313" key="2">
    <source>
        <dbReference type="EMBL" id="KAK3239489.1"/>
    </source>
</evidence>
<protein>
    <recommendedName>
        <fullName evidence="1">Protein kinase domain-containing protein</fullName>
    </recommendedName>
</protein>
<gene>
    <name evidence="2" type="ORF">CYMTET_50581</name>
</gene>
<name>A0AAE0BNW6_9CHLO</name>
<dbReference type="InterPro" id="IPR000719">
    <property type="entry name" value="Prot_kinase_dom"/>
</dbReference>
<feature type="domain" description="Protein kinase" evidence="1">
    <location>
        <begin position="147"/>
        <end position="414"/>
    </location>
</feature>
<organism evidence="2 3">
    <name type="scientific">Cymbomonas tetramitiformis</name>
    <dbReference type="NCBI Taxonomy" id="36881"/>
    <lineage>
        <taxon>Eukaryota</taxon>
        <taxon>Viridiplantae</taxon>
        <taxon>Chlorophyta</taxon>
        <taxon>Pyramimonadophyceae</taxon>
        <taxon>Pyramimonadales</taxon>
        <taxon>Pyramimonadaceae</taxon>
        <taxon>Cymbomonas</taxon>
    </lineage>
</organism>
<dbReference type="SMART" id="SM00220">
    <property type="entry name" value="S_TKc"/>
    <property type="match status" value="1"/>
</dbReference>
<dbReference type="AlphaFoldDB" id="A0AAE0BNW6"/>
<dbReference type="PANTHER" id="PTHR44167">
    <property type="entry name" value="OVARIAN-SPECIFIC SERINE/THREONINE-PROTEIN KINASE LOK-RELATED"/>
    <property type="match status" value="1"/>
</dbReference>
<dbReference type="EMBL" id="LGRX02033901">
    <property type="protein sequence ID" value="KAK3239489.1"/>
    <property type="molecule type" value="Genomic_DNA"/>
</dbReference>
<dbReference type="Pfam" id="PF00069">
    <property type="entry name" value="Pkinase"/>
    <property type="match status" value="1"/>
</dbReference>
<reference evidence="2 3" key="1">
    <citation type="journal article" date="2015" name="Genome Biol. Evol.">
        <title>Comparative Genomics of a Bacterivorous Green Alga Reveals Evolutionary Causalities and Consequences of Phago-Mixotrophic Mode of Nutrition.</title>
        <authorList>
            <person name="Burns J.A."/>
            <person name="Paasch A."/>
            <person name="Narechania A."/>
            <person name="Kim E."/>
        </authorList>
    </citation>
    <scope>NUCLEOTIDE SEQUENCE [LARGE SCALE GENOMIC DNA]</scope>
    <source>
        <strain evidence="2 3">PLY_AMNH</strain>
    </source>
</reference>
<dbReference type="PANTHER" id="PTHR44167:SF18">
    <property type="entry name" value="PROTEIN KINASE DOMAIN-CONTAINING PROTEIN"/>
    <property type="match status" value="1"/>
</dbReference>
<dbReference type="Proteomes" id="UP001190700">
    <property type="component" value="Unassembled WGS sequence"/>
</dbReference>
<evidence type="ECO:0000313" key="3">
    <source>
        <dbReference type="Proteomes" id="UP001190700"/>
    </source>
</evidence>
<proteinExistence type="predicted"/>
<dbReference type="GO" id="GO:0005524">
    <property type="term" value="F:ATP binding"/>
    <property type="evidence" value="ECO:0007669"/>
    <property type="project" value="InterPro"/>
</dbReference>
<dbReference type="GO" id="GO:0004674">
    <property type="term" value="F:protein serine/threonine kinase activity"/>
    <property type="evidence" value="ECO:0007669"/>
    <property type="project" value="TreeGrafter"/>
</dbReference>
<evidence type="ECO:0000259" key="1">
    <source>
        <dbReference type="PROSITE" id="PS50011"/>
    </source>
</evidence>
<dbReference type="Gene3D" id="1.10.510.10">
    <property type="entry name" value="Transferase(Phosphotransferase) domain 1"/>
    <property type="match status" value="1"/>
</dbReference>